<accession>W4G7D8</accession>
<dbReference type="AlphaFoldDB" id="W4G7D8"/>
<feature type="region of interest" description="Disordered" evidence="1">
    <location>
        <begin position="1"/>
        <end position="63"/>
    </location>
</feature>
<reference evidence="4" key="1">
    <citation type="submission" date="2013-12" db="EMBL/GenBank/DDBJ databases">
        <title>The Genome Sequence of Aphanomyces astaci APO3.</title>
        <authorList>
            <consortium name="The Broad Institute Genomics Platform"/>
            <person name="Russ C."/>
            <person name="Tyler B."/>
            <person name="van West P."/>
            <person name="Dieguez-Uribeondo J."/>
            <person name="Young S.K."/>
            <person name="Zeng Q."/>
            <person name="Gargeya S."/>
            <person name="Fitzgerald M."/>
            <person name="Abouelleil A."/>
            <person name="Alvarado L."/>
            <person name="Chapman S.B."/>
            <person name="Gainer-Dewar J."/>
            <person name="Goldberg J."/>
            <person name="Griggs A."/>
            <person name="Gujja S."/>
            <person name="Hansen M."/>
            <person name="Howarth C."/>
            <person name="Imamovic A."/>
            <person name="Ireland A."/>
            <person name="Larimer J."/>
            <person name="McCowan C."/>
            <person name="Murphy C."/>
            <person name="Pearson M."/>
            <person name="Poon T.W."/>
            <person name="Priest M."/>
            <person name="Roberts A."/>
            <person name="Saif S."/>
            <person name="Shea T."/>
            <person name="Sykes S."/>
            <person name="Wortman J."/>
            <person name="Nusbaum C."/>
            <person name="Birren B."/>
        </authorList>
    </citation>
    <scope>NUCLEOTIDE SEQUENCE [LARGE SCALE GENOMIC DNA]</scope>
    <source>
        <strain evidence="4">APO3</strain>
    </source>
</reference>
<feature type="transmembrane region" description="Helical" evidence="2">
    <location>
        <begin position="475"/>
        <end position="497"/>
    </location>
</feature>
<dbReference type="Pfam" id="PF02714">
    <property type="entry name" value="RSN1_7TM"/>
    <property type="match status" value="1"/>
</dbReference>
<feature type="compositionally biased region" description="Low complexity" evidence="1">
    <location>
        <begin position="12"/>
        <end position="25"/>
    </location>
</feature>
<evidence type="ECO:0000259" key="3">
    <source>
        <dbReference type="Pfam" id="PF02714"/>
    </source>
</evidence>
<dbReference type="RefSeq" id="XP_009834686.1">
    <property type="nucleotide sequence ID" value="XM_009836384.1"/>
</dbReference>
<sequence length="1231" mass="135425">MSEEPAPPPTSEPVVEAPTSTSEPAEVPPSSEPVVPPPEATDAAIIASDDIAPRANDAGANDPKDAVLEEGVVDVVVVPTAAVPTQADAAATNDRNTPSPDLAITIPNDLEACMNDCTSPGHDPQLAGYTPDCGTKHLKYLSYAKCRRDRGLTHPMCYSLTEKDRMGHPVPKTYPVVATDFGAHSFHTLPTDSHVLSKYGIGVSLYFKFLKVMSWLFLIMFIISLPSMVIYVICGSGNGDAIKLQLQKNPLAILGMTSMGHLGESESVCAQAKYGETLTLTCPYGEIGHVDSSYSLHDAQGTCSCPTAYQASSKGVCRGPLDDAACPTSGLPCFLGDFPSAGDTCCGYTKDAVSGAGTFPELMLKDADGCASPVVTPILNGLCLGQQTCSLTVDDAELYLWKVDDTYKTVCTDPSSPLFCQARLTDRMNTATCPNATRSERGIIAQAKCLTTKIDVSTSWAFKIMGWNSVTRQDFVGMACGLDIVYSVVFIMVVIWMKQQEKNANTQILSERLSVDNYTVQLMHLPHHKDVPKLAEDLKTHLETVLSAKAPVYNEAIQAIRVADINFGLTNAAQISLMRKRGEVAAKLDVALQRIAKFKKLQPHQPPNAHEMDVKTFERRMERLLKASNALGDQFTSYDKRLDEWEKKNKGKGLVAVTAYITFEEEEGYLRCMREYPSLGVLHRLFQPYHKRFLKKRMWIQPAPDPTDIIWENLDFTAANRLVRVIVVNLMALSLLCLSFIIIYAAKVKKNELTQKYGAPVACPDGGVTAWDVVQEQTSSSGDQTMVMCFCKAALLQSSLKDAMNIDFVDHRTGTSVKYCDTWGTQYLEIQALMVASVVIVVVINSCLTPVLRYLVLKQKSHTRSGVVVATVTKIFIAQFFNTALIVLLLNANMDDVMDKSGAGASVNGVKIFSGKYSDFSVSWYNDVGISLMLTMLINMVSPHAGVFITYVVVEFQRFSDRGFSFDMTITHQETQRDLEALYRGPEFDLASRYSVVINTIFITLMFSSGMPLMLLIGLFSMIITYWTDKFTFLRVVRSPPQYDGKIAGAAGSLLPWAVLLHTLFGIWMYSNTQIFDKMTTQFSALGSLNAELQRGGRIVARAITMPSEVMFGLLVAIAAVALVRVVVFRYFGSALRSVFPICVRMMKKEKPPRNLPNYFDSIPTHILKESLATKTLKPRLRDSYSAALEDADDAHRDSGRATLEGCHSYDIMVNTYYKDAFGGGAFHRAL</sequence>
<dbReference type="InterPro" id="IPR045122">
    <property type="entry name" value="Csc1-like"/>
</dbReference>
<dbReference type="PANTHER" id="PTHR13018:SF83">
    <property type="entry name" value="RRM DOMAIN-CONTAINING PROTEIN"/>
    <property type="match status" value="1"/>
</dbReference>
<keyword evidence="2" id="KW-1133">Transmembrane helix</keyword>
<dbReference type="VEuPathDB" id="FungiDB:H257_09984"/>
<gene>
    <name evidence="5" type="ORF">B5M09_001991</name>
    <name evidence="4" type="ORF">H257_09984</name>
</gene>
<evidence type="ECO:0000313" key="4">
    <source>
        <dbReference type="EMBL" id="ETV75555.1"/>
    </source>
</evidence>
<dbReference type="EMBL" id="MZMZ02002786">
    <property type="protein sequence ID" value="RQM24112.1"/>
    <property type="molecule type" value="Genomic_DNA"/>
</dbReference>
<feature type="transmembrane region" description="Helical" evidence="2">
    <location>
        <begin position="930"/>
        <end position="954"/>
    </location>
</feature>
<feature type="transmembrane region" description="Helical" evidence="2">
    <location>
        <begin position="832"/>
        <end position="855"/>
    </location>
</feature>
<feature type="transmembrane region" description="Helical" evidence="2">
    <location>
        <begin position="215"/>
        <end position="233"/>
    </location>
</feature>
<feature type="transmembrane region" description="Helical" evidence="2">
    <location>
        <begin position="1001"/>
        <end position="1027"/>
    </location>
</feature>
<dbReference type="GO" id="GO:0005886">
    <property type="term" value="C:plasma membrane"/>
    <property type="evidence" value="ECO:0007669"/>
    <property type="project" value="TreeGrafter"/>
</dbReference>
<evidence type="ECO:0000256" key="2">
    <source>
        <dbReference type="SAM" id="Phobius"/>
    </source>
</evidence>
<dbReference type="InterPro" id="IPR003864">
    <property type="entry name" value="CSC1/OSCA1-like_7TM"/>
</dbReference>
<keyword evidence="6" id="KW-1185">Reference proteome</keyword>
<protein>
    <recommendedName>
        <fullName evidence="3">CSC1/OSCA1-like 7TM region domain-containing protein</fullName>
    </recommendedName>
</protein>
<dbReference type="OrthoDB" id="297739at2759"/>
<evidence type="ECO:0000256" key="1">
    <source>
        <dbReference type="SAM" id="MobiDB-lite"/>
    </source>
</evidence>
<dbReference type="GO" id="GO:0005227">
    <property type="term" value="F:calcium-activated cation channel activity"/>
    <property type="evidence" value="ECO:0007669"/>
    <property type="project" value="InterPro"/>
</dbReference>
<feature type="transmembrane region" description="Helical" evidence="2">
    <location>
        <begin position="1047"/>
        <end position="1070"/>
    </location>
</feature>
<dbReference type="PANTHER" id="PTHR13018">
    <property type="entry name" value="PROBABLE MEMBRANE PROTEIN DUF221-RELATED"/>
    <property type="match status" value="1"/>
</dbReference>
<feature type="domain" description="CSC1/OSCA1-like 7TM region" evidence="3">
    <location>
        <begin position="837"/>
        <end position="1050"/>
    </location>
</feature>
<feature type="transmembrane region" description="Helical" evidence="2">
    <location>
        <begin position="1112"/>
        <end position="1133"/>
    </location>
</feature>
<feature type="compositionally biased region" description="Pro residues" evidence="1">
    <location>
        <begin position="26"/>
        <end position="39"/>
    </location>
</feature>
<evidence type="ECO:0000313" key="5">
    <source>
        <dbReference type="EMBL" id="RQM24112.1"/>
    </source>
</evidence>
<reference evidence="5 6" key="2">
    <citation type="submission" date="2018-07" db="EMBL/GenBank/DDBJ databases">
        <title>Annotation of Aphanomyces astaci genome assembly.</title>
        <authorList>
            <person name="Studholme D.J."/>
        </authorList>
    </citation>
    <scope>NUCLEOTIDE SEQUENCE [LARGE SCALE GENOMIC DNA]</scope>
    <source>
        <strain evidence="5">Pc</strain>
    </source>
</reference>
<proteinExistence type="predicted"/>
<keyword evidence="2" id="KW-0472">Membrane</keyword>
<evidence type="ECO:0000313" key="6">
    <source>
        <dbReference type="Proteomes" id="UP000284702"/>
    </source>
</evidence>
<dbReference type="GeneID" id="20811980"/>
<name>W4G7D8_APHAT</name>
<keyword evidence="2" id="KW-0812">Transmembrane</keyword>
<feature type="compositionally biased region" description="Low complexity" evidence="1">
    <location>
        <begin position="40"/>
        <end position="50"/>
    </location>
</feature>
<dbReference type="Proteomes" id="UP000284702">
    <property type="component" value="Unassembled WGS sequence"/>
</dbReference>
<dbReference type="EMBL" id="KI913139">
    <property type="protein sequence ID" value="ETV75555.1"/>
    <property type="molecule type" value="Genomic_DNA"/>
</dbReference>
<feature type="compositionally biased region" description="Pro residues" evidence="1">
    <location>
        <begin position="1"/>
        <end position="11"/>
    </location>
</feature>
<organism evidence="4">
    <name type="scientific">Aphanomyces astaci</name>
    <name type="common">Crayfish plague agent</name>
    <dbReference type="NCBI Taxonomy" id="112090"/>
    <lineage>
        <taxon>Eukaryota</taxon>
        <taxon>Sar</taxon>
        <taxon>Stramenopiles</taxon>
        <taxon>Oomycota</taxon>
        <taxon>Saprolegniomycetes</taxon>
        <taxon>Saprolegniales</taxon>
        <taxon>Verrucalvaceae</taxon>
        <taxon>Aphanomyces</taxon>
    </lineage>
</organism>
<feature type="transmembrane region" description="Helical" evidence="2">
    <location>
        <begin position="722"/>
        <end position="746"/>
    </location>
</feature>
<feature type="transmembrane region" description="Helical" evidence="2">
    <location>
        <begin position="867"/>
        <end position="890"/>
    </location>
</feature>